<dbReference type="EMBL" id="SPNC01000070">
    <property type="protein sequence ID" value="TFH95021.1"/>
    <property type="molecule type" value="Genomic_DNA"/>
</dbReference>
<accession>A0A4Y8WPU8</accession>
<feature type="compositionally biased region" description="Polar residues" evidence="1">
    <location>
        <begin position="73"/>
        <end position="84"/>
    </location>
</feature>
<dbReference type="Proteomes" id="UP000297225">
    <property type="component" value="Unassembled WGS sequence"/>
</dbReference>
<protein>
    <submittedName>
        <fullName evidence="2">DUF2027 domain-containing protein</fullName>
    </submittedName>
</protein>
<reference evidence="2 3" key="1">
    <citation type="submission" date="2019-03" db="EMBL/GenBank/DDBJ databases">
        <title>Porphyromonas levii Isolated from the Uterus of Dairy Cows.</title>
        <authorList>
            <person name="Francis A.M."/>
        </authorList>
    </citation>
    <scope>NUCLEOTIDE SEQUENCE [LARGE SCALE GENOMIC DNA]</scope>
    <source>
        <strain evidence="2 3">AF5678</strain>
    </source>
</reference>
<proteinExistence type="predicted"/>
<dbReference type="InterPro" id="IPR002625">
    <property type="entry name" value="Smr_dom"/>
</dbReference>
<keyword evidence="3" id="KW-1185">Reference proteome</keyword>
<dbReference type="InterPro" id="IPR018598">
    <property type="entry name" value="DUF2027"/>
</dbReference>
<dbReference type="InterPro" id="IPR036063">
    <property type="entry name" value="Smr_dom_sf"/>
</dbReference>
<evidence type="ECO:0000256" key="1">
    <source>
        <dbReference type="SAM" id="MobiDB-lite"/>
    </source>
</evidence>
<dbReference type="Pfam" id="PF09640">
    <property type="entry name" value="DUF2027"/>
    <property type="match status" value="1"/>
</dbReference>
<sequence>MDIQVNIGDRVRFLNTTGGGVVRKVLRSSGVVYVEDESGFEIPVLHNEVVKVEDGATIVPPVSAKKQEAPATTAVQPQRKSTYQPAPKRGSDPSGELLNITLCYLPEEGGRIGQSHYEVFLVNDSNYDLFVTYTSGRGAAHELRFAGMISFDSSELLESFSPDELPERAKSTFQIIAFKEEGVPYRPKHSVDVELKIDGAKFFKENAFIETPYFDDHAIVYELVKDDKVMTTNKIDAEKLAAEMMSQKVATQQKRPHTEPQKKLSEPLVIDLHIDEVVDSTVGLEPRDMLELQLKRVEEVLRAHRKPSFKGKKIIFIHGKGEGVLRQAVINLLKRKYPRYDQQDASFQQYGFGATQVTIR</sequence>
<dbReference type="RefSeq" id="WP_134849208.1">
    <property type="nucleotide sequence ID" value="NZ_CP197400.1"/>
</dbReference>
<evidence type="ECO:0000313" key="3">
    <source>
        <dbReference type="Proteomes" id="UP000297225"/>
    </source>
</evidence>
<dbReference type="Pfam" id="PF01713">
    <property type="entry name" value="Smr"/>
    <property type="match status" value="1"/>
</dbReference>
<dbReference type="STRING" id="1122973.GCA_000379925_00414"/>
<dbReference type="Gene3D" id="2.60.40.1600">
    <property type="entry name" value="Smr-associated-like"/>
    <property type="match status" value="1"/>
</dbReference>
<name>A0A4Y8WPU8_9PORP</name>
<dbReference type="OrthoDB" id="1524810at2"/>
<organism evidence="2 3">
    <name type="scientific">Porphyromonas levii</name>
    <dbReference type="NCBI Taxonomy" id="28114"/>
    <lineage>
        <taxon>Bacteria</taxon>
        <taxon>Pseudomonadati</taxon>
        <taxon>Bacteroidota</taxon>
        <taxon>Bacteroidia</taxon>
        <taxon>Bacteroidales</taxon>
        <taxon>Porphyromonadaceae</taxon>
        <taxon>Porphyromonas</taxon>
    </lineage>
</organism>
<comment type="caution">
    <text evidence="2">The sequence shown here is derived from an EMBL/GenBank/DDBJ whole genome shotgun (WGS) entry which is preliminary data.</text>
</comment>
<dbReference type="SUPFAM" id="SSF158949">
    <property type="entry name" value="Smr-associated domain-like"/>
    <property type="match status" value="1"/>
</dbReference>
<dbReference type="Gene3D" id="3.30.1370.110">
    <property type="match status" value="1"/>
</dbReference>
<feature type="region of interest" description="Disordered" evidence="1">
    <location>
        <begin position="63"/>
        <end position="94"/>
    </location>
</feature>
<evidence type="ECO:0000313" key="2">
    <source>
        <dbReference type="EMBL" id="TFH95021.1"/>
    </source>
</evidence>
<dbReference type="AlphaFoldDB" id="A0A4Y8WPU8"/>
<dbReference type="InterPro" id="IPR036781">
    <property type="entry name" value="Smr_assoc-like_sf"/>
</dbReference>
<dbReference type="PROSITE" id="PS50828">
    <property type="entry name" value="SMR"/>
    <property type="match status" value="1"/>
</dbReference>
<gene>
    <name evidence="2" type="ORF">E4P47_05440</name>
</gene>